<keyword evidence="3" id="KW-1185">Reference proteome</keyword>
<dbReference type="InParanoid" id="W0RFN9"/>
<reference evidence="2" key="1">
    <citation type="submission" date="2013-12" db="EMBL/GenBank/DDBJ databases">
        <authorList>
            <person name="DeBruyn J.M."/>
            <person name="Radosevich M."/>
            <person name="Wommack K.Eric."/>
            <person name="Polson S."/>
            <person name="Hauser L.J."/>
            <person name="Fawaz M.N."/>
            <person name="Korlach J."/>
            <person name="Tsai Y.-C."/>
        </authorList>
    </citation>
    <scope>NUCLEOTIDE SEQUENCE</scope>
    <source>
        <strain evidence="2">KBS708</strain>
    </source>
</reference>
<evidence type="ECO:0000256" key="1">
    <source>
        <dbReference type="SAM" id="Phobius"/>
    </source>
</evidence>
<dbReference type="HOGENOM" id="CLU_1793713_0_0_0"/>
<organism evidence="2 3">
    <name type="scientific">Gemmatirosa kalamazoonensis</name>
    <dbReference type="NCBI Taxonomy" id="861299"/>
    <lineage>
        <taxon>Bacteria</taxon>
        <taxon>Pseudomonadati</taxon>
        <taxon>Gemmatimonadota</taxon>
        <taxon>Gemmatimonadia</taxon>
        <taxon>Gemmatimonadales</taxon>
        <taxon>Gemmatimonadaceae</taxon>
        <taxon>Gemmatirosa</taxon>
    </lineage>
</organism>
<proteinExistence type="predicted"/>
<keyword evidence="1" id="KW-0472">Membrane</keyword>
<name>W0RFN9_9BACT</name>
<keyword evidence="1" id="KW-0812">Transmembrane</keyword>
<evidence type="ECO:0000313" key="3">
    <source>
        <dbReference type="Proteomes" id="UP000019151"/>
    </source>
</evidence>
<dbReference type="AlphaFoldDB" id="W0RFN9"/>
<feature type="transmembrane region" description="Helical" evidence="1">
    <location>
        <begin position="79"/>
        <end position="99"/>
    </location>
</feature>
<dbReference type="Proteomes" id="UP000019151">
    <property type="component" value="Chromosome"/>
</dbReference>
<feature type="transmembrane region" description="Helical" evidence="1">
    <location>
        <begin position="111"/>
        <end position="134"/>
    </location>
</feature>
<keyword evidence="1" id="KW-1133">Transmembrane helix</keyword>
<feature type="transmembrane region" description="Helical" evidence="1">
    <location>
        <begin position="39"/>
        <end position="58"/>
    </location>
</feature>
<sequence length="144" mass="15179">MWPWIAAAAAVAWGAALGMWGVLRSPGGAAPPDPGAAATWWRVAQVGAVMAALLWAGLLAWRRYGPAPGSDRPPLENGLVAFGVPFGCVMGIHQAFLHVGGFALDVFGREAFWWGLASGLTISVPIALWAGAVFGRFLKRGDRR</sequence>
<accession>W0RFN9</accession>
<evidence type="ECO:0000313" key="2">
    <source>
        <dbReference type="EMBL" id="AHG89616.1"/>
    </source>
</evidence>
<dbReference type="STRING" id="861299.J421_2079"/>
<reference evidence="2" key="2">
    <citation type="journal article" date="2014" name="Genome Announc.">
        <title>Genome Sequence and Methylome of Soil Bacterium Gemmatirosa kalamazoonensis KBS708T, a Member of the Rarely Cultivated Gemmatimonadetes Phylum.</title>
        <authorList>
            <person name="Debruyn J.M."/>
            <person name="Radosevich M."/>
            <person name="Wommack K.E."/>
            <person name="Polson S.W."/>
            <person name="Hauser L.J."/>
            <person name="Fawaz M.N."/>
            <person name="Korlach J."/>
            <person name="Tsai Y.C."/>
        </authorList>
    </citation>
    <scope>NUCLEOTIDE SEQUENCE [LARGE SCALE GENOMIC DNA]</scope>
    <source>
        <strain evidence="2">KBS708</strain>
    </source>
</reference>
<protein>
    <submittedName>
        <fullName evidence="2">Uncharacterized protein</fullName>
    </submittedName>
</protein>
<gene>
    <name evidence="2" type="ORF">J421_2079</name>
</gene>
<dbReference type="EMBL" id="CP007128">
    <property type="protein sequence ID" value="AHG89616.1"/>
    <property type="molecule type" value="Genomic_DNA"/>
</dbReference>
<dbReference type="KEGG" id="gba:J421_2079"/>